<dbReference type="SUPFAM" id="SSF53383">
    <property type="entry name" value="PLP-dependent transferases"/>
    <property type="match status" value="1"/>
</dbReference>
<dbReference type="EMBL" id="FNPI01000004">
    <property type="protein sequence ID" value="SDY87441.1"/>
    <property type="molecule type" value="Genomic_DNA"/>
</dbReference>
<comment type="subunit">
    <text evidence="3 9">Homodimer.</text>
</comment>
<evidence type="ECO:0000256" key="5">
    <source>
        <dbReference type="ARBA" id="ARBA00022679"/>
    </source>
</evidence>
<dbReference type="GO" id="GO:0000105">
    <property type="term" value="P:L-histidine biosynthetic process"/>
    <property type="evidence" value="ECO:0007669"/>
    <property type="project" value="UniProtKB-UniRule"/>
</dbReference>
<evidence type="ECO:0000256" key="1">
    <source>
        <dbReference type="ARBA" id="ARBA00001933"/>
    </source>
</evidence>
<dbReference type="Gene3D" id="3.90.1150.10">
    <property type="entry name" value="Aspartate Aminotransferase, domain 1"/>
    <property type="match status" value="1"/>
</dbReference>
<dbReference type="InterPro" id="IPR004839">
    <property type="entry name" value="Aminotransferase_I/II_large"/>
</dbReference>
<dbReference type="EC" id="2.6.1.9" evidence="9"/>
<dbReference type="GO" id="GO:0030170">
    <property type="term" value="F:pyridoxal phosphate binding"/>
    <property type="evidence" value="ECO:0007669"/>
    <property type="project" value="InterPro"/>
</dbReference>
<dbReference type="UniPathway" id="UPA00031">
    <property type="reaction ID" value="UER00012"/>
</dbReference>
<keyword evidence="9" id="KW-0028">Amino-acid biosynthesis</keyword>
<comment type="pathway">
    <text evidence="2 9">Amino-acid biosynthesis; L-histidine biosynthesis; L-histidine from 5-phospho-alpha-D-ribose 1-diphosphate: step 7/9.</text>
</comment>
<comment type="cofactor">
    <cofactor evidence="1 9">
        <name>pyridoxal 5'-phosphate</name>
        <dbReference type="ChEBI" id="CHEBI:597326"/>
    </cofactor>
</comment>
<gene>
    <name evidence="9" type="primary">hisC</name>
    <name evidence="11" type="ORF">SAMN05421736_10450</name>
</gene>
<dbReference type="PANTHER" id="PTHR43643:SF3">
    <property type="entry name" value="HISTIDINOL-PHOSPHATE AMINOTRANSFERASE"/>
    <property type="match status" value="1"/>
</dbReference>
<dbReference type="PROSITE" id="PS00599">
    <property type="entry name" value="AA_TRANSFER_CLASS_2"/>
    <property type="match status" value="1"/>
</dbReference>
<comment type="catalytic activity">
    <reaction evidence="8 9">
        <text>L-histidinol phosphate + 2-oxoglutarate = 3-(imidazol-4-yl)-2-oxopropyl phosphate + L-glutamate</text>
        <dbReference type="Rhea" id="RHEA:23744"/>
        <dbReference type="ChEBI" id="CHEBI:16810"/>
        <dbReference type="ChEBI" id="CHEBI:29985"/>
        <dbReference type="ChEBI" id="CHEBI:57766"/>
        <dbReference type="ChEBI" id="CHEBI:57980"/>
        <dbReference type="EC" id="2.6.1.9"/>
    </reaction>
</comment>
<organism evidence="11 12">
    <name type="scientific">Evansella caseinilytica</name>
    <dbReference type="NCBI Taxonomy" id="1503961"/>
    <lineage>
        <taxon>Bacteria</taxon>
        <taxon>Bacillati</taxon>
        <taxon>Bacillota</taxon>
        <taxon>Bacilli</taxon>
        <taxon>Bacillales</taxon>
        <taxon>Bacillaceae</taxon>
        <taxon>Evansella</taxon>
    </lineage>
</organism>
<feature type="modified residue" description="N6-(pyridoxal phosphate)lysine" evidence="9">
    <location>
        <position position="222"/>
    </location>
</feature>
<dbReference type="Pfam" id="PF00155">
    <property type="entry name" value="Aminotran_1_2"/>
    <property type="match status" value="1"/>
</dbReference>
<dbReference type="OrthoDB" id="9813612at2"/>
<dbReference type="InterPro" id="IPR050106">
    <property type="entry name" value="HistidinolP_aminotransfase"/>
</dbReference>
<keyword evidence="4 9" id="KW-0032">Aminotransferase</keyword>
<feature type="domain" description="Aminotransferase class I/classII large" evidence="10">
    <location>
        <begin position="30"/>
        <end position="355"/>
    </location>
</feature>
<evidence type="ECO:0000256" key="9">
    <source>
        <dbReference type="HAMAP-Rule" id="MF_01023"/>
    </source>
</evidence>
<evidence type="ECO:0000256" key="7">
    <source>
        <dbReference type="ARBA" id="ARBA00023102"/>
    </source>
</evidence>
<dbReference type="Proteomes" id="UP000198935">
    <property type="component" value="Unassembled WGS sequence"/>
</dbReference>
<comment type="similarity">
    <text evidence="9">Belongs to the class-II pyridoxal-phosphate-dependent aminotransferase family. Histidinol-phosphate aminotransferase subfamily.</text>
</comment>
<accession>A0A1H3NES0</accession>
<evidence type="ECO:0000256" key="4">
    <source>
        <dbReference type="ARBA" id="ARBA00022576"/>
    </source>
</evidence>
<dbReference type="InterPro" id="IPR005861">
    <property type="entry name" value="HisP_aminotrans"/>
</dbReference>
<keyword evidence="5 9" id="KW-0808">Transferase</keyword>
<keyword evidence="12" id="KW-1185">Reference proteome</keyword>
<dbReference type="PANTHER" id="PTHR43643">
    <property type="entry name" value="HISTIDINOL-PHOSPHATE AMINOTRANSFERASE 2"/>
    <property type="match status" value="1"/>
</dbReference>
<sequence length="359" mass="40213">MKIKQTMSGLLPYQPGKPIEDVKREFGLEEVIKLASNENPYGCSPKVKEAIQQSFHELAVYPDGYARHLREAVAARFGVKETELIFGNGSDEVILILCRSFLTKEDNIVTASPTFPQYRHNAVIEGAKVKEVPLVDGMHDLEAMLEAIDANTKMVFVCNPNNPSGTYVGEEQFLAFLERVPEDVLVISDEAYYEYVAAEDYPETLPLIKRYPNLIVLRTFSKAYGLASLRVGYGVAAAEVIKAVDPGREPFNTNTLAQRAAVAALEDQDFVSACHLKNRTEMERFERFCQETGLSYYPSQTNFILIHFNRPGGEVFHYLLTNGFITRNGEALGFPDAVRITLGTREQNEKLIEALSKLV</sequence>
<evidence type="ECO:0000256" key="8">
    <source>
        <dbReference type="ARBA" id="ARBA00047481"/>
    </source>
</evidence>
<evidence type="ECO:0000313" key="11">
    <source>
        <dbReference type="EMBL" id="SDY87441.1"/>
    </source>
</evidence>
<name>A0A1H3NES0_9BACI</name>
<dbReference type="InterPro" id="IPR015422">
    <property type="entry name" value="PyrdxlP-dep_Trfase_small"/>
</dbReference>
<dbReference type="InterPro" id="IPR015421">
    <property type="entry name" value="PyrdxlP-dep_Trfase_major"/>
</dbReference>
<dbReference type="InterPro" id="IPR015424">
    <property type="entry name" value="PyrdxlP-dep_Trfase"/>
</dbReference>
<dbReference type="HAMAP" id="MF_01023">
    <property type="entry name" value="HisC_aminotrans_2"/>
    <property type="match status" value="1"/>
</dbReference>
<dbReference type="InterPro" id="IPR001917">
    <property type="entry name" value="Aminotrans_II_pyridoxalP_BS"/>
</dbReference>
<evidence type="ECO:0000256" key="2">
    <source>
        <dbReference type="ARBA" id="ARBA00005011"/>
    </source>
</evidence>
<proteinExistence type="inferred from homology"/>
<dbReference type="STRING" id="1503961.SAMN05421736_10450"/>
<dbReference type="AlphaFoldDB" id="A0A1H3NES0"/>
<dbReference type="Gene3D" id="3.40.640.10">
    <property type="entry name" value="Type I PLP-dependent aspartate aminotransferase-like (Major domain)"/>
    <property type="match status" value="1"/>
</dbReference>
<dbReference type="CDD" id="cd00609">
    <property type="entry name" value="AAT_like"/>
    <property type="match status" value="1"/>
</dbReference>
<keyword evidence="7 9" id="KW-0368">Histidine biosynthesis</keyword>
<evidence type="ECO:0000256" key="6">
    <source>
        <dbReference type="ARBA" id="ARBA00022898"/>
    </source>
</evidence>
<protein>
    <recommendedName>
        <fullName evidence="9">Histidinol-phosphate aminotransferase</fullName>
        <ecNumber evidence="9">2.6.1.9</ecNumber>
    </recommendedName>
    <alternativeName>
        <fullName evidence="9">Imidazole acetol-phosphate transaminase</fullName>
    </alternativeName>
</protein>
<reference evidence="12" key="1">
    <citation type="submission" date="2016-10" db="EMBL/GenBank/DDBJ databases">
        <authorList>
            <person name="Varghese N."/>
            <person name="Submissions S."/>
        </authorList>
    </citation>
    <scope>NUCLEOTIDE SEQUENCE [LARGE SCALE GENOMIC DNA]</scope>
    <source>
        <strain evidence="12">SP</strain>
    </source>
</reference>
<keyword evidence="6 9" id="KW-0663">Pyridoxal phosphate</keyword>
<evidence type="ECO:0000259" key="10">
    <source>
        <dbReference type="Pfam" id="PF00155"/>
    </source>
</evidence>
<evidence type="ECO:0000256" key="3">
    <source>
        <dbReference type="ARBA" id="ARBA00011738"/>
    </source>
</evidence>
<dbReference type="NCBIfam" id="TIGR01141">
    <property type="entry name" value="hisC"/>
    <property type="match status" value="1"/>
</dbReference>
<evidence type="ECO:0000313" key="12">
    <source>
        <dbReference type="Proteomes" id="UP000198935"/>
    </source>
</evidence>
<dbReference type="GO" id="GO:0004400">
    <property type="term" value="F:histidinol-phosphate transaminase activity"/>
    <property type="evidence" value="ECO:0007669"/>
    <property type="project" value="UniProtKB-UniRule"/>
</dbReference>